<dbReference type="AlphaFoldDB" id="A0A5B0S4N5"/>
<sequence>MGLGISGRAAGFSLPLAVYRINPPPLPPPLPRSGFSVARGTDASGDPLPSDPELSAPPNKEPSSSLSSSPDPDDVRCPDHLHPLLNSQSEHVEGQSRSPTLIKSIQASSSRYASGSQDSQMPVSPATISSAETHHCQQLKRLVESEELSATEEDNWHIQQQNMLRQATLEREQIKLANQLEDERKVREEQPNGLSCCSRRLSLRILVPSSPSIPAHQRNIVVPLDHTVQSLQSVNSLALVPASSSLGLFLSCFVSSTIHPPACLSTKINAFIRLLTLVGLFQSDFATSASILPVPESITLIGFHHQHQSDFTCLTSHYHIIQIQQPTETFTSGQPTEVIR</sequence>
<feature type="compositionally biased region" description="Pro residues" evidence="1">
    <location>
        <begin position="22"/>
        <end position="31"/>
    </location>
</feature>
<proteinExistence type="predicted"/>
<comment type="caution">
    <text evidence="2">The sequence shown here is derived from an EMBL/GenBank/DDBJ whole genome shotgun (WGS) entry which is preliminary data.</text>
</comment>
<accession>A0A5B0S4N5</accession>
<name>A0A5B0S4N5_PUCGR</name>
<reference evidence="2 3" key="1">
    <citation type="submission" date="2019-05" db="EMBL/GenBank/DDBJ databases">
        <title>Emergence of the Ug99 lineage of the wheat stem rust pathogen through somatic hybridization.</title>
        <authorList>
            <person name="Li F."/>
            <person name="Upadhyaya N.M."/>
            <person name="Sperschneider J."/>
            <person name="Matny O."/>
            <person name="Nguyen-Phuc H."/>
            <person name="Mago R."/>
            <person name="Raley C."/>
            <person name="Miller M.E."/>
            <person name="Silverstein K.A.T."/>
            <person name="Henningsen E."/>
            <person name="Hirsch C.D."/>
            <person name="Visser B."/>
            <person name="Pretorius Z.A."/>
            <person name="Steffenson B.J."/>
            <person name="Schwessinger B."/>
            <person name="Dodds P.N."/>
            <person name="Figueroa M."/>
        </authorList>
    </citation>
    <scope>NUCLEOTIDE SEQUENCE [LARGE SCALE GENOMIC DNA]</scope>
    <source>
        <strain evidence="2 3">Ug99</strain>
    </source>
</reference>
<evidence type="ECO:0000256" key="1">
    <source>
        <dbReference type="SAM" id="MobiDB-lite"/>
    </source>
</evidence>
<evidence type="ECO:0000313" key="3">
    <source>
        <dbReference type="Proteomes" id="UP000325313"/>
    </source>
</evidence>
<dbReference type="Proteomes" id="UP000325313">
    <property type="component" value="Unassembled WGS sequence"/>
</dbReference>
<protein>
    <submittedName>
        <fullName evidence="2">Uncharacterized protein</fullName>
    </submittedName>
</protein>
<gene>
    <name evidence="2" type="ORF">PGTUg99_002949</name>
</gene>
<feature type="region of interest" description="Disordered" evidence="1">
    <location>
        <begin position="18"/>
        <end position="82"/>
    </location>
</feature>
<organism evidence="2 3">
    <name type="scientific">Puccinia graminis f. sp. tritici</name>
    <dbReference type="NCBI Taxonomy" id="56615"/>
    <lineage>
        <taxon>Eukaryota</taxon>
        <taxon>Fungi</taxon>
        <taxon>Dikarya</taxon>
        <taxon>Basidiomycota</taxon>
        <taxon>Pucciniomycotina</taxon>
        <taxon>Pucciniomycetes</taxon>
        <taxon>Pucciniales</taxon>
        <taxon>Pucciniaceae</taxon>
        <taxon>Puccinia</taxon>
    </lineage>
</organism>
<dbReference type="EMBL" id="VDEP01000076">
    <property type="protein sequence ID" value="KAA1132748.1"/>
    <property type="molecule type" value="Genomic_DNA"/>
</dbReference>
<evidence type="ECO:0000313" key="2">
    <source>
        <dbReference type="EMBL" id="KAA1132748.1"/>
    </source>
</evidence>
<feature type="compositionally biased region" description="Basic and acidic residues" evidence="1">
    <location>
        <begin position="73"/>
        <end position="82"/>
    </location>
</feature>